<dbReference type="Proteomes" id="UP001172386">
    <property type="component" value="Unassembled WGS sequence"/>
</dbReference>
<reference evidence="1" key="1">
    <citation type="submission" date="2022-10" db="EMBL/GenBank/DDBJ databases">
        <title>Culturing micro-colonial fungi from biological soil crusts in the Mojave desert and describing Neophaeococcomyces mojavensis, and introducing the new genera and species Taxawa tesnikishii.</title>
        <authorList>
            <person name="Kurbessoian T."/>
            <person name="Stajich J.E."/>
        </authorList>
    </citation>
    <scope>NUCLEOTIDE SEQUENCE</scope>
    <source>
        <strain evidence="1">JES_112</strain>
    </source>
</reference>
<protein>
    <submittedName>
        <fullName evidence="1">Uncharacterized protein</fullName>
    </submittedName>
</protein>
<sequence>MMVDEKMAPMHAEEKAIEESVENDQRLDRIDTVDIDNYHGIDIKTVLVYVALCINYFIQLFEVVGVGSLSRNIGAAVGGSNQTVWLSQVVVIFTTVLGPPASQAADYFGRKWILVIGSVFGLVGALIFSRANTMGQAIGGQSVSSIQFMSQCLLTAVASEIWPRKYRPAAQGGLNAAGAAGAIAGLLIGPALTTDHLFGWRVYWYIVAGLLGISALLIVTLYNPPPRPLQKSLSTREKLSRLDWTGYFLLCIGLVLFTMGLSWGLNPYPWSSAYVLAPLLVGACFFVALIVHQTFFKKDGLLHHDLFKKDRNFAVALGCLFVDGIVFWAANSYFAFQVSVLYESKPILIGLHFCIAFFAGLAFVMVIPLLTKFTKRLREPIVVAFLNFTIFFALMATTKLSSAAAVWVYPIFLGWGLTWSLTYIVTAAQLSAPPHLIAISSGIILSGRSFGGSVGLAIFTAIFNSKISHLGSNIAAAVLPLGFPPSELPGFIGALAGNDQAALAKIPGVTPQIIGAGVHALQTSYLSSFRGVWIAAAVIAGATVFACCTIINPKNDLNNHVDAPLEE</sequence>
<dbReference type="EMBL" id="JAPDRQ010000032">
    <property type="protein sequence ID" value="KAJ9660308.1"/>
    <property type="molecule type" value="Genomic_DNA"/>
</dbReference>
<comment type="caution">
    <text evidence="1">The sequence shown here is derived from an EMBL/GenBank/DDBJ whole genome shotgun (WGS) entry which is preliminary data.</text>
</comment>
<accession>A0ACC3AE37</accession>
<organism evidence="1 2">
    <name type="scientific">Neophaeococcomyces mojaviensis</name>
    <dbReference type="NCBI Taxonomy" id="3383035"/>
    <lineage>
        <taxon>Eukaryota</taxon>
        <taxon>Fungi</taxon>
        <taxon>Dikarya</taxon>
        <taxon>Ascomycota</taxon>
        <taxon>Pezizomycotina</taxon>
        <taxon>Eurotiomycetes</taxon>
        <taxon>Chaetothyriomycetidae</taxon>
        <taxon>Chaetothyriales</taxon>
        <taxon>Chaetothyriales incertae sedis</taxon>
        <taxon>Neophaeococcomyces</taxon>
    </lineage>
</organism>
<proteinExistence type="predicted"/>
<evidence type="ECO:0000313" key="2">
    <source>
        <dbReference type="Proteomes" id="UP001172386"/>
    </source>
</evidence>
<keyword evidence="2" id="KW-1185">Reference proteome</keyword>
<evidence type="ECO:0000313" key="1">
    <source>
        <dbReference type="EMBL" id="KAJ9660308.1"/>
    </source>
</evidence>
<name>A0ACC3AE37_9EURO</name>
<gene>
    <name evidence="1" type="ORF">H2198_002616</name>
</gene>